<evidence type="ECO:0000256" key="1">
    <source>
        <dbReference type="ARBA" id="ARBA00023015"/>
    </source>
</evidence>
<dbReference type="PANTHER" id="PTHR24567:SF75">
    <property type="entry name" value="FUMARATE AND NITRATE REDUCTION REGULATORY PROTEIN"/>
    <property type="match status" value="1"/>
</dbReference>
<keyword evidence="3" id="KW-0804">Transcription</keyword>
<dbReference type="Pfam" id="PF00027">
    <property type="entry name" value="cNMP_binding"/>
    <property type="match status" value="1"/>
</dbReference>
<evidence type="ECO:0000256" key="2">
    <source>
        <dbReference type="ARBA" id="ARBA00023125"/>
    </source>
</evidence>
<sequence>MLSHLCLPIGMPATDLGKLDDLVKDRVRVEKGRPLFTLGSELDAVYAVRFGSLRTQLEQSEGDLQITGFHLPGEIVGMDSIGQHRHVSSAIAMEDSEVCVIRIDDIDRVGRLLPSLQSQIRRLMSQEISRSQQMLLTLGSMRSEQRVAGFLLNLSQRLSTLGYSSTEFILRMSREEIGNYLGLTLETVSRLLSRFAREGIIHIHLREVRILDMAALQQVFGQEC</sequence>
<dbReference type="InterPro" id="IPR036388">
    <property type="entry name" value="WH-like_DNA-bd_sf"/>
</dbReference>
<dbReference type="InterPro" id="IPR000595">
    <property type="entry name" value="cNMP-bd_dom"/>
</dbReference>
<dbReference type="InterPro" id="IPR018490">
    <property type="entry name" value="cNMP-bd_dom_sf"/>
</dbReference>
<organism evidence="5 7">
    <name type="scientific">Orrella dioscoreae</name>
    <dbReference type="NCBI Taxonomy" id="1851544"/>
    <lineage>
        <taxon>Bacteria</taxon>
        <taxon>Pseudomonadati</taxon>
        <taxon>Pseudomonadota</taxon>
        <taxon>Betaproteobacteria</taxon>
        <taxon>Burkholderiales</taxon>
        <taxon>Alcaligenaceae</taxon>
        <taxon>Orrella</taxon>
    </lineage>
</organism>
<dbReference type="CDD" id="cd00092">
    <property type="entry name" value="HTH_CRP"/>
    <property type="match status" value="1"/>
</dbReference>
<dbReference type="SUPFAM" id="SSF51206">
    <property type="entry name" value="cAMP-binding domain-like"/>
    <property type="match status" value="1"/>
</dbReference>
<dbReference type="InterPro" id="IPR036390">
    <property type="entry name" value="WH_DNA-bd_sf"/>
</dbReference>
<keyword evidence="2" id="KW-0238">DNA-binding</keyword>
<dbReference type="Proteomes" id="UP000078558">
    <property type="component" value="Chromosome I"/>
</dbReference>
<dbReference type="EMBL" id="FLRC01000011">
    <property type="protein sequence ID" value="SBT24780.1"/>
    <property type="molecule type" value="Genomic_DNA"/>
</dbReference>
<evidence type="ECO:0000313" key="6">
    <source>
        <dbReference type="EMBL" id="SOE50533.1"/>
    </source>
</evidence>
<dbReference type="PROSITE" id="PS00042">
    <property type="entry name" value="HTH_CRP_1"/>
    <property type="match status" value="1"/>
</dbReference>
<protein>
    <submittedName>
        <fullName evidence="5">Transcriptional regulator, Crp/Fnr family</fullName>
    </submittedName>
</protein>
<dbReference type="GO" id="GO:0003677">
    <property type="term" value="F:DNA binding"/>
    <property type="evidence" value="ECO:0007669"/>
    <property type="project" value="UniProtKB-KW"/>
</dbReference>
<dbReference type="EMBL" id="LT907988">
    <property type="protein sequence ID" value="SOE50533.1"/>
    <property type="molecule type" value="Genomic_DNA"/>
</dbReference>
<dbReference type="Pfam" id="PF13545">
    <property type="entry name" value="HTH_Crp_2"/>
    <property type="match status" value="1"/>
</dbReference>
<dbReference type="SMART" id="SM00100">
    <property type="entry name" value="cNMP"/>
    <property type="match status" value="1"/>
</dbReference>
<name>A0A1C3JZU4_9BURK</name>
<dbReference type="PROSITE" id="PS51063">
    <property type="entry name" value="HTH_CRP_2"/>
    <property type="match status" value="1"/>
</dbReference>
<dbReference type="FunFam" id="1.10.10.10:FF:000028">
    <property type="entry name" value="Fumarate/nitrate reduction transcriptional regulator Fnr"/>
    <property type="match status" value="1"/>
</dbReference>
<dbReference type="CDD" id="cd00038">
    <property type="entry name" value="CAP_ED"/>
    <property type="match status" value="1"/>
</dbReference>
<dbReference type="Gene3D" id="2.60.120.10">
    <property type="entry name" value="Jelly Rolls"/>
    <property type="match status" value="1"/>
</dbReference>
<accession>A0A1C3JZU4</accession>
<dbReference type="Gene3D" id="1.10.10.10">
    <property type="entry name" value="Winged helix-like DNA-binding domain superfamily/Winged helix DNA-binding domain"/>
    <property type="match status" value="1"/>
</dbReference>
<dbReference type="InterPro" id="IPR014710">
    <property type="entry name" value="RmlC-like_jellyroll"/>
</dbReference>
<dbReference type="AlphaFoldDB" id="A0A1C3JZU4"/>
<reference evidence="6 7" key="2">
    <citation type="submission" date="2017-08" db="EMBL/GenBank/DDBJ databases">
        <authorList>
            <person name="de Groot N.N."/>
        </authorList>
    </citation>
    <scope>NUCLEOTIDE SEQUENCE [LARGE SCALE GENOMIC DNA]</scope>
    <source>
        <strain evidence="6">Orrdi1</strain>
    </source>
</reference>
<evidence type="ECO:0000313" key="7">
    <source>
        <dbReference type="Proteomes" id="UP000078558"/>
    </source>
</evidence>
<dbReference type="PANTHER" id="PTHR24567">
    <property type="entry name" value="CRP FAMILY TRANSCRIPTIONAL REGULATORY PROTEIN"/>
    <property type="match status" value="1"/>
</dbReference>
<dbReference type="InterPro" id="IPR018335">
    <property type="entry name" value="Tscrpt_reg_HTH_Crp-type_CS"/>
</dbReference>
<evidence type="ECO:0000313" key="5">
    <source>
        <dbReference type="EMBL" id="SBT24780.1"/>
    </source>
</evidence>
<dbReference type="PRINTS" id="PR00034">
    <property type="entry name" value="HTHCRP"/>
</dbReference>
<evidence type="ECO:0000259" key="4">
    <source>
        <dbReference type="PROSITE" id="PS51063"/>
    </source>
</evidence>
<proteinExistence type="predicted"/>
<reference evidence="5 7" key="1">
    <citation type="submission" date="2016-06" db="EMBL/GenBank/DDBJ databases">
        <authorList>
            <person name="Kjaerup R.B."/>
            <person name="Dalgaard T.S."/>
            <person name="Juul-Madsen H.R."/>
        </authorList>
    </citation>
    <scope>NUCLEOTIDE SEQUENCE [LARGE SCALE GENOMIC DNA]</scope>
    <source>
        <strain evidence="5">Orrdi1</strain>
    </source>
</reference>
<dbReference type="STRING" id="1851544.ODI_02851"/>
<dbReference type="InterPro" id="IPR012318">
    <property type="entry name" value="HTH_CRP"/>
</dbReference>
<gene>
    <name evidence="5" type="ORF">ODI_02851</name>
    <name evidence="6" type="ORF">ODI_R2777</name>
</gene>
<dbReference type="GO" id="GO:0005829">
    <property type="term" value="C:cytosol"/>
    <property type="evidence" value="ECO:0007669"/>
    <property type="project" value="TreeGrafter"/>
</dbReference>
<keyword evidence="1" id="KW-0805">Transcription regulation</keyword>
<dbReference type="SMART" id="SM00419">
    <property type="entry name" value="HTH_CRP"/>
    <property type="match status" value="1"/>
</dbReference>
<dbReference type="GO" id="GO:0003700">
    <property type="term" value="F:DNA-binding transcription factor activity"/>
    <property type="evidence" value="ECO:0007669"/>
    <property type="project" value="InterPro"/>
</dbReference>
<dbReference type="KEGG" id="odi:ODI_R2777"/>
<evidence type="ECO:0000256" key="3">
    <source>
        <dbReference type="ARBA" id="ARBA00023163"/>
    </source>
</evidence>
<dbReference type="InterPro" id="IPR050397">
    <property type="entry name" value="Env_Response_Regulators"/>
</dbReference>
<keyword evidence="7" id="KW-1185">Reference proteome</keyword>
<dbReference type="SUPFAM" id="SSF46785">
    <property type="entry name" value="Winged helix' DNA-binding domain"/>
    <property type="match status" value="1"/>
</dbReference>
<feature type="domain" description="HTH crp-type" evidence="4">
    <location>
        <begin position="141"/>
        <end position="214"/>
    </location>
</feature>